<evidence type="ECO:0000313" key="2">
    <source>
        <dbReference type="EMBL" id="NOJ79645.1"/>
    </source>
</evidence>
<feature type="region of interest" description="Disordered" evidence="1">
    <location>
        <begin position="1"/>
        <end position="65"/>
    </location>
</feature>
<organism evidence="2 3">
    <name type="scientific">Myxococcus xanthus</name>
    <dbReference type="NCBI Taxonomy" id="34"/>
    <lineage>
        <taxon>Bacteria</taxon>
        <taxon>Pseudomonadati</taxon>
        <taxon>Myxococcota</taxon>
        <taxon>Myxococcia</taxon>
        <taxon>Myxococcales</taxon>
        <taxon>Cystobacterineae</taxon>
        <taxon>Myxococcaceae</taxon>
        <taxon>Myxococcus</taxon>
    </lineage>
</organism>
<accession>A0A7Y4IJB7</accession>
<comment type="caution">
    <text evidence="2">The sequence shown here is derived from an EMBL/GenBank/DDBJ whole genome shotgun (WGS) entry which is preliminary data.</text>
</comment>
<dbReference type="AlphaFoldDB" id="A0A7Y4IJB7"/>
<sequence>MKSEDIHNSTSDSTFSRASTELSGENAEAKPRGSDALTQPWSPRTSTDEKPVPSARPSHRPLGEHKYTYDLTGEDAPLQVRFADGPVNDNSGLVRILVLPGA</sequence>
<feature type="compositionally biased region" description="Polar residues" evidence="1">
    <location>
        <begin position="8"/>
        <end position="23"/>
    </location>
</feature>
<gene>
    <name evidence="2" type="ORF">HNV28_15065</name>
</gene>
<evidence type="ECO:0000313" key="3">
    <source>
        <dbReference type="Proteomes" id="UP000533080"/>
    </source>
</evidence>
<feature type="compositionally biased region" description="Polar residues" evidence="1">
    <location>
        <begin position="36"/>
        <end position="45"/>
    </location>
</feature>
<dbReference type="EMBL" id="JABFNT010000042">
    <property type="protein sequence ID" value="NOJ79645.1"/>
    <property type="molecule type" value="Genomic_DNA"/>
</dbReference>
<reference evidence="2 3" key="1">
    <citation type="submission" date="2020-05" db="EMBL/GenBank/DDBJ databases">
        <authorList>
            <person name="Whitworth D."/>
        </authorList>
    </citation>
    <scope>NUCLEOTIDE SEQUENCE [LARGE SCALE GENOMIC DNA]</scope>
    <source>
        <strain evidence="2 3">AM005</strain>
    </source>
</reference>
<evidence type="ECO:0000256" key="1">
    <source>
        <dbReference type="SAM" id="MobiDB-lite"/>
    </source>
</evidence>
<dbReference type="Proteomes" id="UP000533080">
    <property type="component" value="Unassembled WGS sequence"/>
</dbReference>
<protein>
    <submittedName>
        <fullName evidence="2">Uncharacterized protein</fullName>
    </submittedName>
</protein>
<proteinExistence type="predicted"/>
<name>A0A7Y4IJB7_MYXXA</name>
<dbReference type="RefSeq" id="WP_171441873.1">
    <property type="nucleotide sequence ID" value="NZ_JABFNS010000025.1"/>
</dbReference>